<evidence type="ECO:0000256" key="2">
    <source>
        <dbReference type="ARBA" id="ARBA00022737"/>
    </source>
</evidence>
<evidence type="ECO:0000313" key="9">
    <source>
        <dbReference type="EMBL" id="OMJ83566.1"/>
    </source>
</evidence>
<evidence type="ECO:0000313" key="10">
    <source>
        <dbReference type="Proteomes" id="UP000187209"/>
    </source>
</evidence>
<accession>A0A1R2C3H9</accession>
<name>A0A1R2C3H9_9CILI</name>
<evidence type="ECO:0000256" key="7">
    <source>
        <dbReference type="ARBA" id="ARBA00047804"/>
    </source>
</evidence>
<dbReference type="AlphaFoldDB" id="A0A1R2C3H9"/>
<dbReference type="GO" id="GO:0047134">
    <property type="term" value="F:protein-disulfide reductase [NAD(P)H] activity"/>
    <property type="evidence" value="ECO:0007669"/>
    <property type="project" value="UniProtKB-EC"/>
</dbReference>
<dbReference type="OrthoDB" id="409136at2759"/>
<proteinExistence type="inferred from homology"/>
<dbReference type="PROSITE" id="PS51352">
    <property type="entry name" value="THIOREDOXIN_2"/>
    <property type="match status" value="1"/>
</dbReference>
<evidence type="ECO:0000256" key="1">
    <source>
        <dbReference type="ARBA" id="ARBA00012612"/>
    </source>
</evidence>
<evidence type="ECO:0000256" key="4">
    <source>
        <dbReference type="ARBA" id="ARBA00023027"/>
    </source>
</evidence>
<dbReference type="PANTHER" id="PTHR13871">
    <property type="entry name" value="THIOREDOXIN"/>
    <property type="match status" value="1"/>
</dbReference>
<keyword evidence="10" id="KW-1185">Reference proteome</keyword>
<dbReference type="PANTHER" id="PTHR13871:SF96">
    <property type="entry name" value="THIOREDOXIN DOMAIN-CONTAINING PROTEIN"/>
    <property type="match status" value="1"/>
</dbReference>
<dbReference type="EC" id="1.8.1.8" evidence="1"/>
<comment type="caution">
    <text evidence="9">The sequence shown here is derived from an EMBL/GenBank/DDBJ whole genome shotgun (WGS) entry which is preliminary data.</text>
</comment>
<evidence type="ECO:0000256" key="3">
    <source>
        <dbReference type="ARBA" id="ARBA00023002"/>
    </source>
</evidence>
<gene>
    <name evidence="9" type="ORF">SteCoe_15475</name>
</gene>
<dbReference type="CDD" id="cd02964">
    <property type="entry name" value="TryX_like_family"/>
    <property type="match status" value="1"/>
</dbReference>
<dbReference type="Pfam" id="PF13905">
    <property type="entry name" value="Thioredoxin_8"/>
    <property type="match status" value="1"/>
</dbReference>
<sequence length="376" mass="42936">MQEVFGNENLITNMGELKVDDLSKNKVIGLYFTAHWCPPCRTFTPKLIQLYKSANSTSKVIEIVFISFDRDSETMNNYFEEMPWAAVPYSNQSLCENLGDIFGVTGIPALVIIKSNGQLVSREGRSDVYSKNAEVVDYWIKKAENPNPDEQPEAQIPDIEVEESTFARDPIEGLVCDKNHYLVWHGDVGKYYNETLNSPAIKCSYCKVALIRSSWHCRECKFDLCKDCRDWVADSKKLNNINLRCWCLHYLLLSEKVKEYYMKKFGADKYTCRCCNNVQTGTNLHCRRCFFDICQNCQNSIVECAPLANRVMCEKGHGLTWTPDLCKKYQGIYGSAKYRCNICTRAYQGGGSFNCFSCNYDICTQCITLAIQNAGN</sequence>
<evidence type="ECO:0000256" key="6">
    <source>
        <dbReference type="ARBA" id="ARBA00047388"/>
    </source>
</evidence>
<comment type="catalytic activity">
    <reaction evidence="6">
        <text>[protein]-dithiol + NAD(+) = [protein]-disulfide + NADH + H(+)</text>
        <dbReference type="Rhea" id="RHEA:18749"/>
        <dbReference type="Rhea" id="RHEA-COMP:10593"/>
        <dbReference type="Rhea" id="RHEA-COMP:10594"/>
        <dbReference type="ChEBI" id="CHEBI:15378"/>
        <dbReference type="ChEBI" id="CHEBI:29950"/>
        <dbReference type="ChEBI" id="CHEBI:50058"/>
        <dbReference type="ChEBI" id="CHEBI:57540"/>
        <dbReference type="ChEBI" id="CHEBI:57945"/>
        <dbReference type="EC" id="1.8.1.8"/>
    </reaction>
</comment>
<dbReference type="Gene3D" id="3.40.30.10">
    <property type="entry name" value="Glutaredoxin"/>
    <property type="match status" value="1"/>
</dbReference>
<protein>
    <recommendedName>
        <fullName evidence="1">protein-disulfide reductase</fullName>
        <ecNumber evidence="1">1.8.1.8</ecNumber>
    </recommendedName>
</protein>
<keyword evidence="2" id="KW-0677">Repeat</keyword>
<dbReference type="InterPro" id="IPR052259">
    <property type="entry name" value="Nucleoredoxin-like"/>
</dbReference>
<dbReference type="Proteomes" id="UP000187209">
    <property type="component" value="Unassembled WGS sequence"/>
</dbReference>
<dbReference type="InterPro" id="IPR012336">
    <property type="entry name" value="Thioredoxin-like_fold"/>
</dbReference>
<keyword evidence="3" id="KW-0560">Oxidoreductase</keyword>
<feature type="domain" description="Thioredoxin" evidence="8">
    <location>
        <begin position="1"/>
        <end position="145"/>
    </location>
</feature>
<dbReference type="EMBL" id="MPUH01000299">
    <property type="protein sequence ID" value="OMJ83566.1"/>
    <property type="molecule type" value="Genomic_DNA"/>
</dbReference>
<reference evidence="9 10" key="1">
    <citation type="submission" date="2016-11" db="EMBL/GenBank/DDBJ databases">
        <title>The macronuclear genome of Stentor coeruleus: a giant cell with tiny introns.</title>
        <authorList>
            <person name="Slabodnick M."/>
            <person name="Ruby J.G."/>
            <person name="Reiff S.B."/>
            <person name="Swart E.C."/>
            <person name="Gosai S."/>
            <person name="Prabakaran S."/>
            <person name="Witkowska E."/>
            <person name="Larue G.E."/>
            <person name="Fisher S."/>
            <person name="Freeman R.M."/>
            <person name="Gunawardena J."/>
            <person name="Chu W."/>
            <person name="Stover N.A."/>
            <person name="Gregory B.D."/>
            <person name="Nowacki M."/>
            <person name="Derisi J."/>
            <person name="Roy S.W."/>
            <person name="Marshall W.F."/>
            <person name="Sood P."/>
        </authorList>
    </citation>
    <scope>NUCLEOTIDE SEQUENCE [LARGE SCALE GENOMIC DNA]</scope>
    <source>
        <strain evidence="9">WM001</strain>
    </source>
</reference>
<dbReference type="InterPro" id="IPR013766">
    <property type="entry name" value="Thioredoxin_domain"/>
</dbReference>
<dbReference type="InterPro" id="IPR036249">
    <property type="entry name" value="Thioredoxin-like_sf"/>
</dbReference>
<organism evidence="9 10">
    <name type="scientific">Stentor coeruleus</name>
    <dbReference type="NCBI Taxonomy" id="5963"/>
    <lineage>
        <taxon>Eukaryota</taxon>
        <taxon>Sar</taxon>
        <taxon>Alveolata</taxon>
        <taxon>Ciliophora</taxon>
        <taxon>Postciliodesmatophora</taxon>
        <taxon>Heterotrichea</taxon>
        <taxon>Heterotrichida</taxon>
        <taxon>Stentoridae</taxon>
        <taxon>Stentor</taxon>
    </lineage>
</organism>
<keyword evidence="4" id="KW-0520">NAD</keyword>
<comment type="similarity">
    <text evidence="5">Belongs to the nucleoredoxin family.</text>
</comment>
<dbReference type="SUPFAM" id="SSF52833">
    <property type="entry name" value="Thioredoxin-like"/>
    <property type="match status" value="1"/>
</dbReference>
<evidence type="ECO:0000256" key="5">
    <source>
        <dbReference type="ARBA" id="ARBA00025782"/>
    </source>
</evidence>
<evidence type="ECO:0000259" key="8">
    <source>
        <dbReference type="PROSITE" id="PS51352"/>
    </source>
</evidence>
<comment type="catalytic activity">
    <reaction evidence="7">
        <text>[protein]-dithiol + NADP(+) = [protein]-disulfide + NADPH + H(+)</text>
        <dbReference type="Rhea" id="RHEA:18753"/>
        <dbReference type="Rhea" id="RHEA-COMP:10593"/>
        <dbReference type="Rhea" id="RHEA-COMP:10594"/>
        <dbReference type="ChEBI" id="CHEBI:15378"/>
        <dbReference type="ChEBI" id="CHEBI:29950"/>
        <dbReference type="ChEBI" id="CHEBI:50058"/>
        <dbReference type="ChEBI" id="CHEBI:57783"/>
        <dbReference type="ChEBI" id="CHEBI:58349"/>
        <dbReference type="EC" id="1.8.1.8"/>
    </reaction>
</comment>